<dbReference type="STRING" id="946483.Cenrod_0075"/>
<dbReference type="EMBL" id="CP004885">
    <property type="protein sequence ID" value="AGX86210.1"/>
    <property type="molecule type" value="Genomic_DNA"/>
</dbReference>
<keyword evidence="2" id="KW-1185">Reference proteome</keyword>
<dbReference type="HOGENOM" id="CLU_2599532_0_0_4"/>
<dbReference type="Proteomes" id="UP000017184">
    <property type="component" value="Chromosome"/>
</dbReference>
<proteinExistence type="predicted"/>
<evidence type="ECO:0000313" key="1">
    <source>
        <dbReference type="EMBL" id="AGX86210.1"/>
    </source>
</evidence>
<dbReference type="RefSeq" id="WP_022771033.1">
    <property type="nucleotide sequence ID" value="NC_022576.1"/>
</dbReference>
<dbReference type="KEGG" id="cbx:Cenrod_0075"/>
<accession>U5N4M2</accession>
<organism evidence="1 2">
    <name type="scientific">Candidatus Symbiobacter mobilis CR</name>
    <dbReference type="NCBI Taxonomy" id="946483"/>
    <lineage>
        <taxon>Bacteria</taxon>
        <taxon>Pseudomonadati</taxon>
        <taxon>Pseudomonadota</taxon>
        <taxon>Betaproteobacteria</taxon>
        <taxon>Burkholderiales</taxon>
        <taxon>Comamonadaceae</taxon>
    </lineage>
</organism>
<reference evidence="1 2" key="1">
    <citation type="journal article" date="2013" name="Genome Biol.">
        <title>Genomic analysis reveals key aspects of prokaryotic symbiosis in the phototrophic consortium "Chlorochromatium aggregatum".</title>
        <authorList>
            <person name="Liu Z."/>
            <person name="Muller J."/>
            <person name="Li T."/>
            <person name="Alvey R.M."/>
            <person name="Vogl K."/>
            <person name="Frigaard N.U."/>
            <person name="Rockwell N.C."/>
            <person name="Boyd E.S."/>
            <person name="Tomsho L.P."/>
            <person name="Schuster S.C."/>
            <person name="Henke P."/>
            <person name="Rohde M."/>
            <person name="Overmann J."/>
            <person name="Bryant D.A."/>
        </authorList>
    </citation>
    <scope>NUCLEOTIDE SEQUENCE [LARGE SCALE GENOMIC DNA]</scope>
    <source>
        <strain evidence="1">CR</strain>
    </source>
</reference>
<sequence length="79" mass="9071">MKTMNPIIEEIHAFRAEYARQYDYDLRAICDAARQKQLQSGHEIVSFFYQAPPTNSNLSLTNHSSGLPTVAAEFRRWAP</sequence>
<name>U5N4M2_9BURK</name>
<evidence type="ECO:0000313" key="2">
    <source>
        <dbReference type="Proteomes" id="UP000017184"/>
    </source>
</evidence>
<dbReference type="OrthoDB" id="490861at2"/>
<protein>
    <submittedName>
        <fullName evidence="1">Uncharacterized protein</fullName>
    </submittedName>
</protein>
<dbReference type="AlphaFoldDB" id="U5N4M2"/>
<gene>
    <name evidence="1" type="ORF">Cenrod_0075</name>
</gene>